<dbReference type="AlphaFoldDB" id="A0AAV5VDE7"/>
<dbReference type="Proteomes" id="UP001432322">
    <property type="component" value="Unassembled WGS sequence"/>
</dbReference>
<dbReference type="GO" id="GO:0005634">
    <property type="term" value="C:nucleus"/>
    <property type="evidence" value="ECO:0007669"/>
    <property type="project" value="TreeGrafter"/>
</dbReference>
<dbReference type="InterPro" id="IPR050339">
    <property type="entry name" value="CC_SR_Kinase"/>
</dbReference>
<dbReference type="GO" id="GO:0004694">
    <property type="term" value="F:eukaryotic translation initiation factor 2alpha kinase activity"/>
    <property type="evidence" value="ECO:0007669"/>
    <property type="project" value="TreeGrafter"/>
</dbReference>
<dbReference type="PROSITE" id="PS50011">
    <property type="entry name" value="PROTEIN_KINASE_DOM"/>
    <property type="match status" value="1"/>
</dbReference>
<dbReference type="EMBL" id="BTSY01000002">
    <property type="protein sequence ID" value="GMT16213.1"/>
    <property type="molecule type" value="Genomic_DNA"/>
</dbReference>
<comment type="caution">
    <text evidence="6">The sequence shown here is derived from an EMBL/GenBank/DDBJ whole genome shotgun (WGS) entry which is preliminary data.</text>
</comment>
<protein>
    <recommendedName>
        <fullName evidence="5">Protein kinase domain-containing protein</fullName>
    </recommendedName>
</protein>
<evidence type="ECO:0000256" key="4">
    <source>
        <dbReference type="ARBA" id="ARBA00022840"/>
    </source>
</evidence>
<dbReference type="InterPro" id="IPR011009">
    <property type="entry name" value="Kinase-like_dom_sf"/>
</dbReference>
<evidence type="ECO:0000256" key="2">
    <source>
        <dbReference type="ARBA" id="ARBA00022741"/>
    </source>
</evidence>
<dbReference type="SUPFAM" id="SSF56112">
    <property type="entry name" value="Protein kinase-like (PK-like)"/>
    <property type="match status" value="1"/>
</dbReference>
<dbReference type="Gene3D" id="1.10.510.10">
    <property type="entry name" value="Transferase(Phosphotransferase) domain 1"/>
    <property type="match status" value="1"/>
</dbReference>
<evidence type="ECO:0000313" key="7">
    <source>
        <dbReference type="Proteomes" id="UP001432322"/>
    </source>
</evidence>
<dbReference type="Pfam" id="PF00069">
    <property type="entry name" value="Pkinase"/>
    <property type="match status" value="1"/>
</dbReference>
<evidence type="ECO:0000256" key="3">
    <source>
        <dbReference type="ARBA" id="ARBA00022777"/>
    </source>
</evidence>
<reference evidence="6" key="1">
    <citation type="submission" date="2023-10" db="EMBL/GenBank/DDBJ databases">
        <title>Genome assembly of Pristionchus species.</title>
        <authorList>
            <person name="Yoshida K."/>
            <person name="Sommer R.J."/>
        </authorList>
    </citation>
    <scope>NUCLEOTIDE SEQUENCE</scope>
    <source>
        <strain evidence="6">RS5133</strain>
    </source>
</reference>
<feature type="non-terminal residue" evidence="6">
    <location>
        <position position="1"/>
    </location>
</feature>
<dbReference type="InterPro" id="IPR000719">
    <property type="entry name" value="Prot_kinase_dom"/>
</dbReference>
<dbReference type="PANTHER" id="PTHR11042">
    <property type="entry name" value="EUKARYOTIC TRANSLATION INITIATION FACTOR 2-ALPHA KINASE EIF2-ALPHA KINASE -RELATED"/>
    <property type="match status" value="1"/>
</dbReference>
<feature type="domain" description="Protein kinase" evidence="5">
    <location>
        <begin position="1"/>
        <end position="178"/>
    </location>
</feature>
<proteinExistence type="predicted"/>
<keyword evidence="4" id="KW-0067">ATP-binding</keyword>
<keyword evidence="3" id="KW-0418">Kinase</keyword>
<evidence type="ECO:0000259" key="5">
    <source>
        <dbReference type="PROSITE" id="PS50011"/>
    </source>
</evidence>
<sequence>FQLCSKSLKDWIDETKNTPRDPHTIKMIFKQILEAVEFIHEKQAIHRDLKPSNILMDNYDSLRVSDMGNTTDFMKDDEKNDTRNRTSIETKFYSAPEQGEGRYSFKADMFSLGLIFELATQLDKKVREKAFLKFRQGESNDELLATIKDGKTRDLINRLTSFDSQSRPTCRDVLNTYY</sequence>
<organism evidence="6 7">
    <name type="scientific">Pristionchus fissidentatus</name>
    <dbReference type="NCBI Taxonomy" id="1538716"/>
    <lineage>
        <taxon>Eukaryota</taxon>
        <taxon>Metazoa</taxon>
        <taxon>Ecdysozoa</taxon>
        <taxon>Nematoda</taxon>
        <taxon>Chromadorea</taxon>
        <taxon>Rhabditida</taxon>
        <taxon>Rhabditina</taxon>
        <taxon>Diplogasteromorpha</taxon>
        <taxon>Diplogasteroidea</taxon>
        <taxon>Neodiplogasteridae</taxon>
        <taxon>Pristionchus</taxon>
    </lineage>
</organism>
<dbReference type="PANTHER" id="PTHR11042:SF91">
    <property type="entry name" value="EUKARYOTIC TRANSLATION INITIATION FACTOR 2-ALPHA KINASE"/>
    <property type="match status" value="1"/>
</dbReference>
<keyword evidence="7" id="KW-1185">Reference proteome</keyword>
<dbReference type="SMART" id="SM00220">
    <property type="entry name" value="S_TKc"/>
    <property type="match status" value="1"/>
</dbReference>
<evidence type="ECO:0000313" key="6">
    <source>
        <dbReference type="EMBL" id="GMT16213.1"/>
    </source>
</evidence>
<gene>
    <name evidence="6" type="ORF">PFISCL1PPCAC_7510</name>
</gene>
<keyword evidence="2" id="KW-0547">Nucleotide-binding</keyword>
<name>A0AAV5VDE7_9BILA</name>
<accession>A0AAV5VDE7</accession>
<keyword evidence="1" id="KW-0808">Transferase</keyword>
<dbReference type="GO" id="GO:0005524">
    <property type="term" value="F:ATP binding"/>
    <property type="evidence" value="ECO:0007669"/>
    <property type="project" value="UniProtKB-KW"/>
</dbReference>
<evidence type="ECO:0000256" key="1">
    <source>
        <dbReference type="ARBA" id="ARBA00022679"/>
    </source>
</evidence>
<dbReference type="GO" id="GO:0005737">
    <property type="term" value="C:cytoplasm"/>
    <property type="evidence" value="ECO:0007669"/>
    <property type="project" value="TreeGrafter"/>
</dbReference>